<dbReference type="Pfam" id="PF13966">
    <property type="entry name" value="zf-RVT"/>
    <property type="match status" value="1"/>
</dbReference>
<dbReference type="Pfam" id="PF00078">
    <property type="entry name" value="RVT_1"/>
    <property type="match status" value="1"/>
</dbReference>
<evidence type="ECO:0000313" key="2">
    <source>
        <dbReference type="EMBL" id="KAG7591509.1"/>
    </source>
</evidence>
<dbReference type="AlphaFoldDB" id="A0A8T2BY17"/>
<dbReference type="EMBL" id="JAEFBK010000006">
    <property type="protein sequence ID" value="KAG7591509.1"/>
    <property type="molecule type" value="Genomic_DNA"/>
</dbReference>
<gene>
    <name evidence="2" type="ORF">ISN45_Aa01g005320</name>
</gene>
<dbReference type="PANTHER" id="PTHR33116:SF80">
    <property type="entry name" value="REVERSE TRANSCRIPTASE ZINC-BINDING DOMAIN-CONTAINING PROTEIN"/>
    <property type="match status" value="1"/>
</dbReference>
<protein>
    <submittedName>
        <fullName evidence="2">Reverse transcriptase domain</fullName>
    </submittedName>
</protein>
<dbReference type="CDD" id="cd01650">
    <property type="entry name" value="RT_nLTR_like"/>
    <property type="match status" value="1"/>
</dbReference>
<keyword evidence="2" id="KW-0695">RNA-directed DNA polymerase</keyword>
<dbReference type="GO" id="GO:0003964">
    <property type="term" value="F:RNA-directed DNA polymerase activity"/>
    <property type="evidence" value="ECO:0007669"/>
    <property type="project" value="UniProtKB-KW"/>
</dbReference>
<accession>A0A8T2BY17</accession>
<comment type="caution">
    <text evidence="2">The sequence shown here is derived from an EMBL/GenBank/DDBJ whole genome shotgun (WGS) entry which is preliminary data.</text>
</comment>
<name>A0A8T2BY17_9BRAS</name>
<keyword evidence="2" id="KW-0548">Nucleotidyltransferase</keyword>
<keyword evidence="3" id="KW-1185">Reference proteome</keyword>
<organism evidence="2 3">
    <name type="scientific">Arabidopsis thaliana x Arabidopsis arenosa</name>
    <dbReference type="NCBI Taxonomy" id="1240361"/>
    <lineage>
        <taxon>Eukaryota</taxon>
        <taxon>Viridiplantae</taxon>
        <taxon>Streptophyta</taxon>
        <taxon>Embryophyta</taxon>
        <taxon>Tracheophyta</taxon>
        <taxon>Spermatophyta</taxon>
        <taxon>Magnoliopsida</taxon>
        <taxon>eudicotyledons</taxon>
        <taxon>Gunneridae</taxon>
        <taxon>Pentapetalae</taxon>
        <taxon>rosids</taxon>
        <taxon>malvids</taxon>
        <taxon>Brassicales</taxon>
        <taxon>Brassicaceae</taxon>
        <taxon>Camelineae</taxon>
        <taxon>Arabidopsis</taxon>
    </lineage>
</organism>
<dbReference type="InterPro" id="IPR000477">
    <property type="entry name" value="RT_dom"/>
</dbReference>
<feature type="domain" description="Reverse transcriptase" evidence="1">
    <location>
        <begin position="1"/>
        <end position="181"/>
    </location>
</feature>
<dbReference type="PANTHER" id="PTHR33116">
    <property type="entry name" value="REVERSE TRANSCRIPTASE ZINC-BINDING DOMAIN-CONTAINING PROTEIN-RELATED-RELATED"/>
    <property type="match status" value="1"/>
</dbReference>
<proteinExistence type="predicted"/>
<sequence length="599" mass="68158">MLKVDLRKAFDTVRWDFVIATLRGINLPERYINWISECICSPTFSVSVNGVSGGFFKSKRGLRQGDSLSPFLFVLTMEVFSKLLSSRFNSGYIFHHPKTSGLNISHLMFADDVMIFFDGGSTSLHGINETLDDFAGWSGLTINRDKTELFLAGVDESEFVAISEYGFPRATLPIRYLGLPLMSRKLRIAEFAPLVDKIKGKMSSWAVKSLSFAGRLQLLSSVISGIVVFWISTFMLPKGCIREIESLCARFLWSGGIENHHKAKVAWSTVCLPKSEGGLGLRKFSEWNTALNLKLIWLLFSNSGSLWVAWHRFHHLSSYASNFCCSIGNGLSASFWCDSWTPFGPLIKYLGNDGPSGPRIPVGSKVAEAVVGNRWILPSPRSNNAVELHIFLTTLLLPLQPLVEDSYVWSMDKGTGNGFSSTETWNAIRHKEDEKSWVSSIWFKGVTPRNAFNMWVSHLDRLPTRSRMVFWGLQVSPVCCLCQLSDETRDHLLLTCDFSATMWLIVRQRLRTPTRAFQSWNDLIKWTQRRNISSPATLRKLVAHAIIYAIWKQRNNYIHNLQFIPAATVFKSIDREIINTINAKRYRKRFRSLMELWLH</sequence>
<dbReference type="Proteomes" id="UP000694240">
    <property type="component" value="Chromosome 6"/>
</dbReference>
<reference evidence="2 3" key="1">
    <citation type="submission" date="2020-12" db="EMBL/GenBank/DDBJ databases">
        <title>Concerted genomic and epigenomic changes stabilize Arabidopsis allopolyploids.</title>
        <authorList>
            <person name="Chen Z."/>
        </authorList>
    </citation>
    <scope>NUCLEOTIDE SEQUENCE [LARGE SCALE GENOMIC DNA]</scope>
    <source>
        <strain evidence="2">Allo738</strain>
        <tissue evidence="2">Leaf</tissue>
    </source>
</reference>
<dbReference type="PROSITE" id="PS50878">
    <property type="entry name" value="RT_POL"/>
    <property type="match status" value="1"/>
</dbReference>
<dbReference type="InterPro" id="IPR026960">
    <property type="entry name" value="RVT-Znf"/>
</dbReference>
<keyword evidence="2" id="KW-0808">Transferase</keyword>
<evidence type="ECO:0000259" key="1">
    <source>
        <dbReference type="PROSITE" id="PS50878"/>
    </source>
</evidence>
<evidence type="ECO:0000313" key="3">
    <source>
        <dbReference type="Proteomes" id="UP000694240"/>
    </source>
</evidence>